<dbReference type="EMBL" id="HG739145">
    <property type="protein sequence ID" value="CDP11968.1"/>
    <property type="molecule type" value="Genomic_DNA"/>
</dbReference>
<evidence type="ECO:0000313" key="2">
    <source>
        <dbReference type="Proteomes" id="UP000295252"/>
    </source>
</evidence>
<dbReference type="AlphaFoldDB" id="A0A068UWF6"/>
<proteinExistence type="predicted"/>
<accession>A0A068UWF6</accession>
<keyword evidence="2" id="KW-1185">Reference proteome</keyword>
<sequence>MKVAMGMLVENLHVEQVKKYVAVAGLSRMEDVVDTLPAESEALKESLKMQIAALKELLK</sequence>
<evidence type="ECO:0000313" key="1">
    <source>
        <dbReference type="EMBL" id="CDP11968.1"/>
    </source>
</evidence>
<protein>
    <submittedName>
        <fullName evidence="1">Uncharacterized protein</fullName>
    </submittedName>
</protein>
<name>A0A068UWF6_COFCA</name>
<organism evidence="1 2">
    <name type="scientific">Coffea canephora</name>
    <name type="common">Robusta coffee</name>
    <dbReference type="NCBI Taxonomy" id="49390"/>
    <lineage>
        <taxon>Eukaryota</taxon>
        <taxon>Viridiplantae</taxon>
        <taxon>Streptophyta</taxon>
        <taxon>Embryophyta</taxon>
        <taxon>Tracheophyta</taxon>
        <taxon>Spermatophyta</taxon>
        <taxon>Magnoliopsida</taxon>
        <taxon>eudicotyledons</taxon>
        <taxon>Gunneridae</taxon>
        <taxon>Pentapetalae</taxon>
        <taxon>asterids</taxon>
        <taxon>lamiids</taxon>
        <taxon>Gentianales</taxon>
        <taxon>Rubiaceae</taxon>
        <taxon>Ixoroideae</taxon>
        <taxon>Gardenieae complex</taxon>
        <taxon>Bertiereae - Coffeeae clade</taxon>
        <taxon>Coffeeae</taxon>
        <taxon>Coffea</taxon>
    </lineage>
</organism>
<reference evidence="2" key="1">
    <citation type="journal article" date="2014" name="Science">
        <title>The coffee genome provides insight into the convergent evolution of caffeine biosynthesis.</title>
        <authorList>
            <person name="Denoeud F."/>
            <person name="Carretero-Paulet L."/>
            <person name="Dereeper A."/>
            <person name="Droc G."/>
            <person name="Guyot R."/>
            <person name="Pietrella M."/>
            <person name="Zheng C."/>
            <person name="Alberti A."/>
            <person name="Anthony F."/>
            <person name="Aprea G."/>
            <person name="Aury J.M."/>
            <person name="Bento P."/>
            <person name="Bernard M."/>
            <person name="Bocs S."/>
            <person name="Campa C."/>
            <person name="Cenci A."/>
            <person name="Combes M.C."/>
            <person name="Crouzillat D."/>
            <person name="Da Silva C."/>
            <person name="Daddiego L."/>
            <person name="De Bellis F."/>
            <person name="Dussert S."/>
            <person name="Garsmeur O."/>
            <person name="Gayraud T."/>
            <person name="Guignon V."/>
            <person name="Jahn K."/>
            <person name="Jamilloux V."/>
            <person name="Joet T."/>
            <person name="Labadie K."/>
            <person name="Lan T."/>
            <person name="Leclercq J."/>
            <person name="Lepelley M."/>
            <person name="Leroy T."/>
            <person name="Li L.T."/>
            <person name="Librado P."/>
            <person name="Lopez L."/>
            <person name="Munoz A."/>
            <person name="Noel B."/>
            <person name="Pallavicini A."/>
            <person name="Perrotta G."/>
            <person name="Poncet V."/>
            <person name="Pot D."/>
            <person name="Priyono X."/>
            <person name="Rigoreau M."/>
            <person name="Rouard M."/>
            <person name="Rozas J."/>
            <person name="Tranchant-Dubreuil C."/>
            <person name="VanBuren R."/>
            <person name="Zhang Q."/>
            <person name="Andrade A.C."/>
            <person name="Argout X."/>
            <person name="Bertrand B."/>
            <person name="de Kochko A."/>
            <person name="Graziosi G."/>
            <person name="Henry R.J."/>
            <person name="Jayarama X."/>
            <person name="Ming R."/>
            <person name="Nagai C."/>
            <person name="Rounsley S."/>
            <person name="Sankoff D."/>
            <person name="Giuliano G."/>
            <person name="Albert V.A."/>
            <person name="Wincker P."/>
            <person name="Lashermes P."/>
        </authorList>
    </citation>
    <scope>NUCLEOTIDE SEQUENCE [LARGE SCALE GENOMIC DNA]</scope>
    <source>
        <strain evidence="2">cv. DH200-94</strain>
    </source>
</reference>
<dbReference type="InParanoid" id="A0A068UWF6"/>
<dbReference type="Proteomes" id="UP000295252">
    <property type="component" value="Chromosome II"/>
</dbReference>
<dbReference type="Gramene" id="CDP11968">
    <property type="protein sequence ID" value="CDP11968"/>
    <property type="gene ID" value="GSCOC_T00035300001"/>
</dbReference>
<gene>
    <name evidence="1" type="ORF">GSCOC_T00035300001</name>
</gene>